<dbReference type="HOGENOM" id="CLU_2753391_0_0_3"/>
<protein>
    <submittedName>
        <fullName evidence="1">Uncharacterized protein</fullName>
    </submittedName>
</protein>
<gene>
    <name evidence="1" type="ORF">Mic7113_4361</name>
</gene>
<proteinExistence type="predicted"/>
<sequence length="70" mass="7767">MDVDRLSVLIGCIALVNGLLIDRKGRSRTETLGSHFLVQTSQSRKDRATNKPEVTIDTLEIFDPKLGILT</sequence>
<evidence type="ECO:0000313" key="1">
    <source>
        <dbReference type="EMBL" id="AFZ20058.1"/>
    </source>
</evidence>
<dbReference type="AlphaFoldDB" id="K9WIQ8"/>
<dbReference type="STRING" id="1173027.Mic7113_4361"/>
<dbReference type="RefSeq" id="WP_015184194.1">
    <property type="nucleotide sequence ID" value="NC_019738.1"/>
</dbReference>
<keyword evidence="2" id="KW-1185">Reference proteome</keyword>
<dbReference type="Proteomes" id="UP000010471">
    <property type="component" value="Chromosome"/>
</dbReference>
<name>K9WIQ8_9CYAN</name>
<dbReference type="EMBL" id="CP003630">
    <property type="protein sequence ID" value="AFZ20058.1"/>
    <property type="molecule type" value="Genomic_DNA"/>
</dbReference>
<dbReference type="KEGG" id="mic:Mic7113_4361"/>
<organism evidence="1 2">
    <name type="scientific">Allocoleopsis franciscana PCC 7113</name>
    <dbReference type="NCBI Taxonomy" id="1173027"/>
    <lineage>
        <taxon>Bacteria</taxon>
        <taxon>Bacillati</taxon>
        <taxon>Cyanobacteriota</taxon>
        <taxon>Cyanophyceae</taxon>
        <taxon>Coleofasciculales</taxon>
        <taxon>Coleofasciculaceae</taxon>
        <taxon>Allocoleopsis</taxon>
        <taxon>Allocoleopsis franciscana</taxon>
    </lineage>
</organism>
<reference evidence="1 2" key="1">
    <citation type="submission" date="2012-06" db="EMBL/GenBank/DDBJ databases">
        <title>Finished chromosome of genome of Microcoleus sp. PCC 7113.</title>
        <authorList>
            <consortium name="US DOE Joint Genome Institute"/>
            <person name="Gugger M."/>
            <person name="Coursin T."/>
            <person name="Rippka R."/>
            <person name="Tandeau De Marsac N."/>
            <person name="Huntemann M."/>
            <person name="Wei C.-L."/>
            <person name="Han J."/>
            <person name="Detter J.C."/>
            <person name="Han C."/>
            <person name="Tapia R."/>
            <person name="Chen A."/>
            <person name="Kyrpides N."/>
            <person name="Mavromatis K."/>
            <person name="Markowitz V."/>
            <person name="Szeto E."/>
            <person name="Ivanova N."/>
            <person name="Pagani I."/>
            <person name="Pati A."/>
            <person name="Goodwin L."/>
            <person name="Nordberg H.P."/>
            <person name="Cantor M.N."/>
            <person name="Hua S.X."/>
            <person name="Woyke T."/>
            <person name="Kerfeld C.A."/>
        </authorList>
    </citation>
    <scope>NUCLEOTIDE SEQUENCE [LARGE SCALE GENOMIC DNA]</scope>
    <source>
        <strain evidence="1 2">PCC 7113</strain>
    </source>
</reference>
<accession>K9WIQ8</accession>
<evidence type="ECO:0000313" key="2">
    <source>
        <dbReference type="Proteomes" id="UP000010471"/>
    </source>
</evidence>